<comment type="caution">
    <text evidence="7">The sequence shown here is derived from an EMBL/GenBank/DDBJ whole genome shotgun (WGS) entry which is preliminary data.</text>
</comment>
<dbReference type="EMBL" id="JBEPME010000004">
    <property type="protein sequence ID" value="MET3657809.1"/>
    <property type="molecule type" value="Genomic_DNA"/>
</dbReference>
<proteinExistence type="inferred from homology"/>
<organism evidence="7 8">
    <name type="scientific">Sporosarcina psychrophila</name>
    <name type="common">Bacillus psychrophilus</name>
    <dbReference type="NCBI Taxonomy" id="1476"/>
    <lineage>
        <taxon>Bacteria</taxon>
        <taxon>Bacillati</taxon>
        <taxon>Bacillota</taxon>
        <taxon>Bacilli</taxon>
        <taxon>Bacillales</taxon>
        <taxon>Caryophanaceae</taxon>
        <taxon>Sporosarcina</taxon>
    </lineage>
</organism>
<comment type="subcellular location">
    <subcellularLocation>
        <location evidence="1">Membrane</location>
        <topology evidence="1">Multi-pass membrane protein</topology>
    </subcellularLocation>
</comment>
<feature type="transmembrane region" description="Helical" evidence="6">
    <location>
        <begin position="59"/>
        <end position="80"/>
    </location>
</feature>
<evidence type="ECO:0000256" key="1">
    <source>
        <dbReference type="ARBA" id="ARBA00004141"/>
    </source>
</evidence>
<evidence type="ECO:0000256" key="4">
    <source>
        <dbReference type="ARBA" id="ARBA00023136"/>
    </source>
</evidence>
<dbReference type="RefSeq" id="WP_354313538.1">
    <property type="nucleotide sequence ID" value="NZ_JBEPME010000004.1"/>
</dbReference>
<keyword evidence="4 6" id="KW-0472">Membrane</keyword>
<evidence type="ECO:0000313" key="8">
    <source>
        <dbReference type="Proteomes" id="UP001549104"/>
    </source>
</evidence>
<gene>
    <name evidence="7" type="ORF">ABIC55_002906</name>
</gene>
<feature type="transmembrane region" description="Helical" evidence="6">
    <location>
        <begin position="86"/>
        <end position="104"/>
    </location>
</feature>
<reference evidence="7 8" key="1">
    <citation type="submission" date="2024-06" db="EMBL/GenBank/DDBJ databases">
        <title>Sorghum-associated microbial communities from plants grown in Nebraska, USA.</title>
        <authorList>
            <person name="Schachtman D."/>
        </authorList>
    </citation>
    <scope>NUCLEOTIDE SEQUENCE [LARGE SCALE GENOMIC DNA]</scope>
    <source>
        <strain evidence="7 8">1288</strain>
    </source>
</reference>
<comment type="similarity">
    <text evidence="5">Belongs to the bacteriophage holin family. Cp-1 holin subfamily.</text>
</comment>
<dbReference type="Proteomes" id="UP001549104">
    <property type="component" value="Unassembled WGS sequence"/>
</dbReference>
<name>A0ABV2K9Q6_SPOPS</name>
<evidence type="ECO:0000256" key="3">
    <source>
        <dbReference type="ARBA" id="ARBA00022989"/>
    </source>
</evidence>
<keyword evidence="8" id="KW-1185">Reference proteome</keyword>
<keyword evidence="2 6" id="KW-0812">Transmembrane</keyword>
<dbReference type="InterPro" id="IPR006480">
    <property type="entry name" value="Phage_holin_4_1"/>
</dbReference>
<evidence type="ECO:0000313" key="7">
    <source>
        <dbReference type="EMBL" id="MET3657809.1"/>
    </source>
</evidence>
<evidence type="ECO:0000256" key="6">
    <source>
        <dbReference type="SAM" id="Phobius"/>
    </source>
</evidence>
<protein>
    <submittedName>
        <fullName evidence="7">Toxin secretion/phage lysis holin</fullName>
    </submittedName>
</protein>
<evidence type="ECO:0000256" key="5">
    <source>
        <dbReference type="ARBA" id="ARBA00023600"/>
    </source>
</evidence>
<dbReference type="NCBIfam" id="TIGR01593">
    <property type="entry name" value="holin_tox_secr"/>
    <property type="match status" value="1"/>
</dbReference>
<keyword evidence="3 6" id="KW-1133">Transmembrane helix</keyword>
<feature type="transmembrane region" description="Helical" evidence="6">
    <location>
        <begin position="6"/>
        <end position="38"/>
    </location>
</feature>
<accession>A0ABV2K9Q6</accession>
<sequence>MEYLKFIPAFFAGLLTLMFGEWSALLTILVALVAIDFATGMTAASLDGGLKSKIGMIGIARKVFIFAMVAVAHLIDLLLVESGFESTELVMTMVIVFYAVNEILSITENAGRIGLPVPEQIKSAIEILKGYENKNKDVK</sequence>
<evidence type="ECO:0000256" key="2">
    <source>
        <dbReference type="ARBA" id="ARBA00022692"/>
    </source>
</evidence>
<dbReference type="Pfam" id="PF05105">
    <property type="entry name" value="Phage_holin_4_1"/>
    <property type="match status" value="1"/>
</dbReference>